<proteinExistence type="predicted"/>
<evidence type="ECO:0000256" key="7">
    <source>
        <dbReference type="SAM" id="MobiDB-lite"/>
    </source>
</evidence>
<evidence type="ECO:0000256" key="3">
    <source>
        <dbReference type="ARBA" id="ARBA00022679"/>
    </source>
</evidence>
<dbReference type="Pfam" id="PF00069">
    <property type="entry name" value="Pkinase"/>
    <property type="match status" value="1"/>
</dbReference>
<organism evidence="9">
    <name type="scientific">Caldithrix abyssi</name>
    <dbReference type="NCBI Taxonomy" id="187145"/>
    <lineage>
        <taxon>Bacteria</taxon>
        <taxon>Pseudomonadati</taxon>
        <taxon>Calditrichota</taxon>
        <taxon>Calditrichia</taxon>
        <taxon>Calditrichales</taxon>
        <taxon>Calditrichaceae</taxon>
        <taxon>Caldithrix</taxon>
    </lineage>
</organism>
<dbReference type="Proteomes" id="UP000885779">
    <property type="component" value="Unassembled WGS sequence"/>
</dbReference>
<dbReference type="Gene3D" id="3.30.200.20">
    <property type="entry name" value="Phosphorylase Kinase, domain 1"/>
    <property type="match status" value="1"/>
</dbReference>
<keyword evidence="3" id="KW-0808">Transferase</keyword>
<dbReference type="InterPro" id="IPR008271">
    <property type="entry name" value="Ser/Thr_kinase_AS"/>
</dbReference>
<dbReference type="GO" id="GO:0004674">
    <property type="term" value="F:protein serine/threonine kinase activity"/>
    <property type="evidence" value="ECO:0007669"/>
    <property type="project" value="UniProtKB-KW"/>
</dbReference>
<dbReference type="GO" id="GO:0005524">
    <property type="term" value="F:ATP binding"/>
    <property type="evidence" value="ECO:0007669"/>
    <property type="project" value="UniProtKB-KW"/>
</dbReference>
<dbReference type="SUPFAM" id="SSF56112">
    <property type="entry name" value="Protein kinase-like (PK-like)"/>
    <property type="match status" value="1"/>
</dbReference>
<name>A0A7V4U2Z9_CALAY</name>
<protein>
    <recommendedName>
        <fullName evidence="1">non-specific serine/threonine protein kinase</fullName>
        <ecNumber evidence="1">2.7.11.1</ecNumber>
    </recommendedName>
</protein>
<feature type="domain" description="Protein kinase" evidence="8">
    <location>
        <begin position="6"/>
        <end position="268"/>
    </location>
</feature>
<dbReference type="FunFam" id="1.10.510.10:FF:000021">
    <property type="entry name" value="Serine/threonine protein kinase"/>
    <property type="match status" value="1"/>
</dbReference>
<gene>
    <name evidence="9" type="ORF">ENK44_09595</name>
</gene>
<accession>A0A7V4U2Z9</accession>
<dbReference type="SMART" id="SM00220">
    <property type="entry name" value="S_TKc"/>
    <property type="match status" value="1"/>
</dbReference>
<dbReference type="AlphaFoldDB" id="A0A7V4U2Z9"/>
<dbReference type="Gene3D" id="1.10.510.10">
    <property type="entry name" value="Transferase(Phosphotransferase) domain 1"/>
    <property type="match status" value="1"/>
</dbReference>
<dbReference type="EC" id="2.7.11.1" evidence="1"/>
<sequence>MEIEGYKILREISRGPVTTVYLAEQNALERQVLLKVLNVQWKNERDLIERFHREAKISARLRHPNIVNIYDFGISGDHFFISMEYITGMTLSRFIRERHPLPAQAVLFIMREILNGLQYAHKRGVIHRDIKPSNILIEESGTVKIADFGMATITDIPGLTEQGSAVGSPAYMSPEQAMGKKINPNSDIFSLAVTVYEMFTGRSPFVGANVAESIHKTLNEHPPDLHTIRDDVPRWLSDMIASMLEKDPARRPADCLTLLNRLNGTARLIGLEDFTVYLQNPQQMAFPPLTEQESKAQEPRGHSSKKTMWYALAALVLLLTVYFIWKKEPVPGNSHSPRPVDTVAVKETRSDSLTEPVLPEMKETLSETQSPGNGMSRKAIKKDVPRERVEIPPSESLMQNDTTPARLFVVCTPWADVYIDGKKTDTTPLEQAIVLQPGRYLVQLKNPAFQDYQTELDLQPALQETLRVTLQGADGYLNLRVHPWARVYVDGAYRETTPLSAPLTLSPGRHTIRLENPAFAPIEDTVWIEAGKTMQKNWRFQK</sequence>
<evidence type="ECO:0000256" key="5">
    <source>
        <dbReference type="ARBA" id="ARBA00022777"/>
    </source>
</evidence>
<dbReference type="PANTHER" id="PTHR43289">
    <property type="entry name" value="MITOGEN-ACTIVATED PROTEIN KINASE KINASE KINASE 20-RELATED"/>
    <property type="match status" value="1"/>
</dbReference>
<evidence type="ECO:0000256" key="6">
    <source>
        <dbReference type="ARBA" id="ARBA00022840"/>
    </source>
</evidence>
<keyword evidence="2 9" id="KW-0723">Serine/threonine-protein kinase</keyword>
<dbReference type="InterPro" id="IPR000719">
    <property type="entry name" value="Prot_kinase_dom"/>
</dbReference>
<reference evidence="9" key="1">
    <citation type="journal article" date="2020" name="mSystems">
        <title>Genome- and Community-Level Interaction Insights into Carbon Utilization and Element Cycling Functions of Hydrothermarchaeota in Hydrothermal Sediment.</title>
        <authorList>
            <person name="Zhou Z."/>
            <person name="Liu Y."/>
            <person name="Xu W."/>
            <person name="Pan J."/>
            <person name="Luo Z.H."/>
            <person name="Li M."/>
        </authorList>
    </citation>
    <scope>NUCLEOTIDE SEQUENCE [LARGE SCALE GENOMIC DNA]</scope>
    <source>
        <strain evidence="9">HyVt-577</strain>
    </source>
</reference>
<dbReference type="PANTHER" id="PTHR43289:SF6">
    <property type="entry name" value="SERINE_THREONINE-PROTEIN KINASE NEKL-3"/>
    <property type="match status" value="1"/>
</dbReference>
<comment type="caution">
    <text evidence="9">The sequence shown here is derived from an EMBL/GenBank/DDBJ whole genome shotgun (WGS) entry which is preliminary data.</text>
</comment>
<evidence type="ECO:0000256" key="4">
    <source>
        <dbReference type="ARBA" id="ARBA00022741"/>
    </source>
</evidence>
<keyword evidence="6" id="KW-0067">ATP-binding</keyword>
<dbReference type="Pfam" id="PF08308">
    <property type="entry name" value="PEGA"/>
    <property type="match status" value="2"/>
</dbReference>
<evidence type="ECO:0000256" key="1">
    <source>
        <dbReference type="ARBA" id="ARBA00012513"/>
    </source>
</evidence>
<keyword evidence="5 9" id="KW-0418">Kinase</keyword>
<evidence type="ECO:0000256" key="2">
    <source>
        <dbReference type="ARBA" id="ARBA00022527"/>
    </source>
</evidence>
<dbReference type="EMBL" id="DRQG01000089">
    <property type="protein sequence ID" value="HGY55944.1"/>
    <property type="molecule type" value="Genomic_DNA"/>
</dbReference>
<keyword evidence="4" id="KW-0547">Nucleotide-binding</keyword>
<feature type="region of interest" description="Disordered" evidence="7">
    <location>
        <begin position="363"/>
        <end position="385"/>
    </location>
</feature>
<dbReference type="PROSITE" id="PS50011">
    <property type="entry name" value="PROTEIN_KINASE_DOM"/>
    <property type="match status" value="1"/>
</dbReference>
<evidence type="ECO:0000313" key="9">
    <source>
        <dbReference type="EMBL" id="HGY55944.1"/>
    </source>
</evidence>
<dbReference type="CDD" id="cd14014">
    <property type="entry name" value="STKc_PknB_like"/>
    <property type="match status" value="1"/>
</dbReference>
<dbReference type="InterPro" id="IPR011009">
    <property type="entry name" value="Kinase-like_dom_sf"/>
</dbReference>
<dbReference type="PROSITE" id="PS00108">
    <property type="entry name" value="PROTEIN_KINASE_ST"/>
    <property type="match status" value="1"/>
</dbReference>
<dbReference type="InterPro" id="IPR013229">
    <property type="entry name" value="PEGA"/>
</dbReference>
<evidence type="ECO:0000259" key="8">
    <source>
        <dbReference type="PROSITE" id="PS50011"/>
    </source>
</evidence>